<dbReference type="PRINTS" id="PR00196">
    <property type="entry name" value="ANNEXIN"/>
</dbReference>
<evidence type="ECO:0000313" key="6">
    <source>
        <dbReference type="Proteomes" id="UP001591681"/>
    </source>
</evidence>
<dbReference type="SMART" id="SM00335">
    <property type="entry name" value="ANX"/>
    <property type="match status" value="3"/>
</dbReference>
<comment type="similarity">
    <text evidence="1 4">Belongs to the annexin family.</text>
</comment>
<evidence type="ECO:0000256" key="3">
    <source>
        <dbReference type="ARBA" id="ARBA00023216"/>
    </source>
</evidence>
<dbReference type="Pfam" id="PF00191">
    <property type="entry name" value="Annexin"/>
    <property type="match status" value="3"/>
</dbReference>
<keyword evidence="6" id="KW-1185">Reference proteome</keyword>
<comment type="domain">
    <text evidence="4">A pair of annexin repeats may form one binding site for calcium and phospholipid.</text>
</comment>
<evidence type="ECO:0000313" key="5">
    <source>
        <dbReference type="EMBL" id="KAL2080213.1"/>
    </source>
</evidence>
<dbReference type="InterPro" id="IPR018502">
    <property type="entry name" value="Annexin_repeat"/>
</dbReference>
<keyword evidence="2 4" id="KW-0677">Repeat</keyword>
<evidence type="ECO:0000256" key="2">
    <source>
        <dbReference type="ARBA" id="ARBA00022737"/>
    </source>
</evidence>
<dbReference type="Proteomes" id="UP001591681">
    <property type="component" value="Unassembled WGS sequence"/>
</dbReference>
<sequence>MKDKLCLTSAQTQTPVFPAQPAESHWKMSDSTMEADFDTDMWWGTLGSVRPFPNFRPEKDIADIQTACQQNDMASLVRIITNRDNAQRQSLAKAYLSTTSKKLTADLKKALYGDVETLILDLLLTPEQFDARRLHQAMKGVGTDEETLLEVLCTRSPLQLKGIASAYNKMYKKDLEKDLDGETSGDFTKLLLALVRKEAGMGSVKQDFKHLSEELKAEKANVSQWIRILTTRHPDHLKRVLMRLEGHIGQPVGEVLEKHFGGLASGDLKLGLTTLVQCIQNPAAYLAKRLQSMKGAIVQGVLVSHCEEDLLTVRVAFLRATGTSLYSTLQKRFAGVFQSALLALCRAED</sequence>
<dbReference type="PANTHER" id="PTHR10502">
    <property type="entry name" value="ANNEXIN"/>
    <property type="match status" value="1"/>
</dbReference>
<evidence type="ECO:0000256" key="1">
    <source>
        <dbReference type="ARBA" id="ARBA00007831"/>
    </source>
</evidence>
<dbReference type="InterPro" id="IPR037104">
    <property type="entry name" value="Annexin_sf"/>
</dbReference>
<dbReference type="PANTHER" id="PTHR10502:SF8">
    <property type="entry name" value="ANNEXIN"/>
    <property type="match status" value="1"/>
</dbReference>
<keyword evidence="4" id="KW-0111">Calcium/phospholipid-binding</keyword>
<name>A0ABD1IZ43_9TELE</name>
<dbReference type="SUPFAM" id="SSF47874">
    <property type="entry name" value="Annexin"/>
    <property type="match status" value="1"/>
</dbReference>
<dbReference type="Gene3D" id="1.10.220.10">
    <property type="entry name" value="Annexin"/>
    <property type="match status" value="4"/>
</dbReference>
<reference evidence="5 6" key="1">
    <citation type="submission" date="2024-09" db="EMBL/GenBank/DDBJ databases">
        <title>A chromosome-level genome assembly of Gray's grenadier anchovy, Coilia grayii.</title>
        <authorList>
            <person name="Fu Z."/>
        </authorList>
    </citation>
    <scope>NUCLEOTIDE SEQUENCE [LARGE SCALE GENOMIC DNA]</scope>
    <source>
        <strain evidence="5">G4</strain>
        <tissue evidence="5">Muscle</tissue>
    </source>
</reference>
<organism evidence="5 6">
    <name type="scientific">Coilia grayii</name>
    <name type="common">Gray's grenadier anchovy</name>
    <dbReference type="NCBI Taxonomy" id="363190"/>
    <lineage>
        <taxon>Eukaryota</taxon>
        <taxon>Metazoa</taxon>
        <taxon>Chordata</taxon>
        <taxon>Craniata</taxon>
        <taxon>Vertebrata</taxon>
        <taxon>Euteleostomi</taxon>
        <taxon>Actinopterygii</taxon>
        <taxon>Neopterygii</taxon>
        <taxon>Teleostei</taxon>
        <taxon>Clupei</taxon>
        <taxon>Clupeiformes</taxon>
        <taxon>Clupeoidei</taxon>
        <taxon>Engraulidae</taxon>
        <taxon>Coilinae</taxon>
        <taxon>Coilia</taxon>
    </lineage>
</organism>
<dbReference type="FunFam" id="1.10.220.10:FF:000003">
    <property type="entry name" value="Annexin"/>
    <property type="match status" value="1"/>
</dbReference>
<keyword evidence="3 4" id="KW-0041">Annexin</keyword>
<comment type="caution">
    <text evidence="5">The sequence shown here is derived from an EMBL/GenBank/DDBJ whole genome shotgun (WGS) entry which is preliminary data.</text>
</comment>
<dbReference type="InterPro" id="IPR018252">
    <property type="entry name" value="Annexin_repeat_CS"/>
</dbReference>
<protein>
    <recommendedName>
        <fullName evidence="4">Annexin</fullName>
    </recommendedName>
</protein>
<accession>A0ABD1IZ43</accession>
<proteinExistence type="inferred from homology"/>
<dbReference type="PROSITE" id="PS51897">
    <property type="entry name" value="ANNEXIN_2"/>
    <property type="match status" value="2"/>
</dbReference>
<dbReference type="EMBL" id="JBHFQA010000021">
    <property type="protein sequence ID" value="KAL2080213.1"/>
    <property type="molecule type" value="Genomic_DNA"/>
</dbReference>
<gene>
    <name evidence="5" type="ORF">ACEWY4_024006</name>
</gene>
<dbReference type="PROSITE" id="PS00223">
    <property type="entry name" value="ANNEXIN_1"/>
    <property type="match status" value="1"/>
</dbReference>
<dbReference type="GO" id="GO:0005544">
    <property type="term" value="F:calcium-dependent phospholipid binding"/>
    <property type="evidence" value="ECO:0007669"/>
    <property type="project" value="UniProtKB-KW"/>
</dbReference>
<dbReference type="InterPro" id="IPR001464">
    <property type="entry name" value="Annexin"/>
</dbReference>
<keyword evidence="4" id="KW-0106">Calcium</keyword>
<evidence type="ECO:0000256" key="4">
    <source>
        <dbReference type="RuleBase" id="RU003540"/>
    </source>
</evidence>
<dbReference type="AlphaFoldDB" id="A0ABD1IZ43"/>